<sequence length="350" mass="38322">MNSECTINSTLPTLWLLGKTGAGKSSLIRFLTGNPDVTLGSGFRPCTQSSDAYDFPTEAPLLRFLDTRGLGEFSYDPTEDIHACMSQSHALLVCMRVDDPEQSELIKALKTIKKSNHIKSVILIHSAIDQITDRRDRQAAQAFNQQQAEKAWGDSLPTVVMELADPHNPTGGEALLHCLLEHLPEVARCSQRASMAAAEHQVFKQHKQKLRHYASAAAATDTLPIIGLVSVPALQAALLRTLAQKYGIDWDRRAISSFIATLGTGFGIQYASHLGLRQLVKLIPVYGQTVGSLGAAAISFATTYAIGRIACKYLYYQSQGESLSEAEVQQLYRQAFESIREVAGRETTTK</sequence>
<gene>
    <name evidence="2" type="ORF">F5I99_09265</name>
</gene>
<dbReference type="InterPro" id="IPR027417">
    <property type="entry name" value="P-loop_NTPase"/>
</dbReference>
<feature type="domain" description="G" evidence="1">
    <location>
        <begin position="16"/>
        <end position="122"/>
    </location>
</feature>
<dbReference type="InterPro" id="IPR006073">
    <property type="entry name" value="GTP-bd"/>
</dbReference>
<proteinExistence type="predicted"/>
<dbReference type="Pfam" id="PF01926">
    <property type="entry name" value="MMR_HSR1"/>
    <property type="match status" value="1"/>
</dbReference>
<protein>
    <submittedName>
        <fullName evidence="2">Kinase</fullName>
    </submittedName>
</protein>
<dbReference type="RefSeq" id="WP_151055337.1">
    <property type="nucleotide sequence ID" value="NZ_CP044222.1"/>
</dbReference>
<evidence type="ECO:0000313" key="3">
    <source>
        <dbReference type="Proteomes" id="UP000325606"/>
    </source>
</evidence>
<organism evidence="2 3">
    <name type="scientific">Nitrincola iocasae</name>
    <dbReference type="NCBI Taxonomy" id="2614693"/>
    <lineage>
        <taxon>Bacteria</taxon>
        <taxon>Pseudomonadati</taxon>
        <taxon>Pseudomonadota</taxon>
        <taxon>Gammaproteobacteria</taxon>
        <taxon>Oceanospirillales</taxon>
        <taxon>Oceanospirillaceae</taxon>
        <taxon>Nitrincola</taxon>
    </lineage>
</organism>
<evidence type="ECO:0000259" key="1">
    <source>
        <dbReference type="Pfam" id="PF01926"/>
    </source>
</evidence>
<evidence type="ECO:0000313" key="2">
    <source>
        <dbReference type="EMBL" id="QEW06675.1"/>
    </source>
</evidence>
<reference evidence="2 3" key="1">
    <citation type="submission" date="2019-09" db="EMBL/GenBank/DDBJ databases">
        <title>Nitrincola iocasae sp. nov., a bacterium isolated from the sediment collected at a cold seep field in South China Sea.</title>
        <authorList>
            <person name="Zhang H."/>
            <person name="Wang H."/>
            <person name="Li C."/>
        </authorList>
    </citation>
    <scope>NUCLEOTIDE SEQUENCE [LARGE SCALE GENOMIC DNA]</scope>
    <source>
        <strain evidence="2 3">KXZD1103</strain>
    </source>
</reference>
<dbReference type="CDD" id="cd00882">
    <property type="entry name" value="Ras_like_GTPase"/>
    <property type="match status" value="1"/>
</dbReference>
<dbReference type="AlphaFoldDB" id="A0A5J6LDJ2"/>
<dbReference type="Gene3D" id="3.40.50.300">
    <property type="entry name" value="P-loop containing nucleotide triphosphate hydrolases"/>
    <property type="match status" value="1"/>
</dbReference>
<keyword evidence="3" id="KW-1185">Reference proteome</keyword>
<dbReference type="GO" id="GO:0005525">
    <property type="term" value="F:GTP binding"/>
    <property type="evidence" value="ECO:0007669"/>
    <property type="project" value="InterPro"/>
</dbReference>
<dbReference type="SUPFAM" id="SSF52540">
    <property type="entry name" value="P-loop containing nucleoside triphosphate hydrolases"/>
    <property type="match status" value="1"/>
</dbReference>
<dbReference type="EMBL" id="CP044222">
    <property type="protein sequence ID" value="QEW06675.1"/>
    <property type="molecule type" value="Genomic_DNA"/>
</dbReference>
<accession>A0A5J6LDJ2</accession>
<dbReference type="Proteomes" id="UP000325606">
    <property type="component" value="Chromosome"/>
</dbReference>
<keyword evidence="2" id="KW-0808">Transferase</keyword>
<dbReference type="KEGG" id="nik:F5I99_09265"/>
<keyword evidence="2" id="KW-0418">Kinase</keyword>
<dbReference type="GO" id="GO:0016301">
    <property type="term" value="F:kinase activity"/>
    <property type="evidence" value="ECO:0007669"/>
    <property type="project" value="UniProtKB-KW"/>
</dbReference>
<name>A0A5J6LDJ2_9GAMM</name>